<dbReference type="WBParaSite" id="HNAJ_0001292901-mRNA-1">
    <property type="protein sequence ID" value="HNAJ_0001292901-mRNA-1"/>
    <property type="gene ID" value="HNAJ_0001292901"/>
</dbReference>
<protein>
    <submittedName>
        <fullName evidence="2">MIT domain-containing protein</fullName>
    </submittedName>
</protein>
<feature type="compositionally biased region" description="Acidic residues" evidence="1">
    <location>
        <begin position="48"/>
        <end position="57"/>
    </location>
</feature>
<evidence type="ECO:0000313" key="2">
    <source>
        <dbReference type="WBParaSite" id="HNAJ_0001292901-mRNA-1"/>
    </source>
</evidence>
<proteinExistence type="predicted"/>
<name>A0A0R3TYI0_RODNA</name>
<evidence type="ECO:0000256" key="1">
    <source>
        <dbReference type="SAM" id="MobiDB-lite"/>
    </source>
</evidence>
<feature type="compositionally biased region" description="Polar residues" evidence="1">
    <location>
        <begin position="1"/>
        <end position="13"/>
    </location>
</feature>
<feature type="region of interest" description="Disordered" evidence="1">
    <location>
        <begin position="1"/>
        <end position="73"/>
    </location>
</feature>
<sequence>LAEAQSAMSVSTSGPNGCNGGDGNDHSPPRTPTPENGGRGRLSPVLEQGEDTEETECEQQMTNGIKSADTDSGDLQAKYFSLIELYEAAIKR</sequence>
<reference evidence="2" key="1">
    <citation type="submission" date="2017-02" db="UniProtKB">
        <authorList>
            <consortium name="WormBaseParasite"/>
        </authorList>
    </citation>
    <scope>IDENTIFICATION</scope>
</reference>
<organism evidence="2">
    <name type="scientific">Rodentolepis nana</name>
    <name type="common">Dwarf tapeworm</name>
    <name type="synonym">Hymenolepis nana</name>
    <dbReference type="NCBI Taxonomy" id="102285"/>
    <lineage>
        <taxon>Eukaryota</taxon>
        <taxon>Metazoa</taxon>
        <taxon>Spiralia</taxon>
        <taxon>Lophotrochozoa</taxon>
        <taxon>Platyhelminthes</taxon>
        <taxon>Cestoda</taxon>
        <taxon>Eucestoda</taxon>
        <taxon>Cyclophyllidea</taxon>
        <taxon>Hymenolepididae</taxon>
        <taxon>Rodentolepis</taxon>
    </lineage>
</organism>
<dbReference type="AlphaFoldDB" id="A0A0R3TYI0"/>
<accession>A0A0R3TYI0</accession>